<evidence type="ECO:0000259" key="12">
    <source>
        <dbReference type="SMART" id="SM00962"/>
    </source>
</evidence>
<evidence type="ECO:0000259" key="13">
    <source>
        <dbReference type="SMART" id="SM00963"/>
    </source>
</evidence>
<dbReference type="EC" id="3.6.5.4" evidence="10"/>
<keyword evidence="9" id="KW-0687">Ribonucleoprotein</keyword>
<dbReference type="AlphaFoldDB" id="A0A098E6Q9"/>
<dbReference type="InterPro" id="IPR022941">
    <property type="entry name" value="SRP54"/>
</dbReference>
<dbReference type="InterPro" id="IPR000897">
    <property type="entry name" value="SRP54_GTPase_dom"/>
</dbReference>
<dbReference type="SUPFAM" id="SSF47446">
    <property type="entry name" value="Signal peptide-binding domain"/>
    <property type="match status" value="1"/>
</dbReference>
<protein>
    <recommendedName>
        <fullName evidence="10">signal-recognition-particle GTPase</fullName>
        <ecNumber evidence="10">3.6.5.4</ecNumber>
    </recommendedName>
</protein>
<dbReference type="Pfam" id="PF02881">
    <property type="entry name" value="SRP54_N"/>
    <property type="match status" value="1"/>
</dbReference>
<accession>A0A098E6Q9</accession>
<evidence type="ECO:0000256" key="1">
    <source>
        <dbReference type="ARBA" id="ARBA00004496"/>
    </source>
</evidence>
<dbReference type="CDD" id="cd17875">
    <property type="entry name" value="SRP54_G"/>
    <property type="match status" value="1"/>
</dbReference>
<dbReference type="GO" id="GO:0008312">
    <property type="term" value="F:7S RNA binding"/>
    <property type="evidence" value="ECO:0007669"/>
    <property type="project" value="InterPro"/>
</dbReference>
<evidence type="ECO:0000256" key="6">
    <source>
        <dbReference type="ARBA" id="ARBA00022884"/>
    </source>
</evidence>
<keyword evidence="5" id="KW-0378">Hydrolase</keyword>
<keyword evidence="6" id="KW-0694">RNA-binding</keyword>
<dbReference type="SUPFAM" id="SSF47364">
    <property type="entry name" value="Domain of the SRP/SRP receptor G-proteins"/>
    <property type="match status" value="1"/>
</dbReference>
<dbReference type="SMART" id="SM00382">
    <property type="entry name" value="AAA"/>
    <property type="match status" value="1"/>
</dbReference>
<dbReference type="EMBL" id="CCXY01000064">
    <property type="protein sequence ID" value="CEG11652.1"/>
    <property type="molecule type" value="Genomic_DNA"/>
</dbReference>
<feature type="domain" description="AAA+ ATPase" evidence="11">
    <location>
        <begin position="96"/>
        <end position="271"/>
    </location>
</feature>
<dbReference type="InterPro" id="IPR027417">
    <property type="entry name" value="P-loop_NTPase"/>
</dbReference>
<dbReference type="Pfam" id="PF00448">
    <property type="entry name" value="SRP54"/>
    <property type="match status" value="1"/>
</dbReference>
<evidence type="ECO:0000256" key="3">
    <source>
        <dbReference type="ARBA" id="ARBA00022490"/>
    </source>
</evidence>
<dbReference type="InterPro" id="IPR036225">
    <property type="entry name" value="SRP/SRP_N"/>
</dbReference>
<evidence type="ECO:0000256" key="7">
    <source>
        <dbReference type="ARBA" id="ARBA00023134"/>
    </source>
</evidence>
<dbReference type="Pfam" id="PF02978">
    <property type="entry name" value="SRP_SPB"/>
    <property type="match status" value="1"/>
</dbReference>
<organism evidence="14">
    <name type="scientific">groundwater metagenome</name>
    <dbReference type="NCBI Taxonomy" id="717931"/>
    <lineage>
        <taxon>unclassified sequences</taxon>
        <taxon>metagenomes</taxon>
        <taxon>ecological metagenomes</taxon>
    </lineage>
</organism>
<dbReference type="Gene3D" id="3.40.50.300">
    <property type="entry name" value="P-loop containing nucleotide triphosphate hydrolases"/>
    <property type="match status" value="1"/>
</dbReference>
<dbReference type="PANTHER" id="PTHR11564">
    <property type="entry name" value="SIGNAL RECOGNITION PARTICLE 54K PROTEIN SRP54"/>
    <property type="match status" value="1"/>
</dbReference>
<feature type="domain" description="SRP54-type proteins GTP-binding" evidence="12">
    <location>
        <begin position="97"/>
        <end position="290"/>
    </location>
</feature>
<reference evidence="14" key="1">
    <citation type="submission" date="2014-09" db="EMBL/GenBank/DDBJ databases">
        <authorList>
            <person name="Probst J Alexander"/>
        </authorList>
    </citation>
    <scope>NUCLEOTIDE SEQUENCE</scope>
</reference>
<dbReference type="GO" id="GO:0006614">
    <property type="term" value="P:SRP-dependent cotranslational protein targeting to membrane"/>
    <property type="evidence" value="ECO:0007669"/>
    <property type="project" value="InterPro"/>
</dbReference>
<keyword evidence="3" id="KW-0963">Cytoplasm</keyword>
<evidence type="ECO:0000256" key="10">
    <source>
        <dbReference type="ARBA" id="ARBA00035672"/>
    </source>
</evidence>
<dbReference type="InterPro" id="IPR036891">
    <property type="entry name" value="Signal_recog_part_SRP54_M_sf"/>
</dbReference>
<dbReference type="GO" id="GO:0005525">
    <property type="term" value="F:GTP binding"/>
    <property type="evidence" value="ECO:0007669"/>
    <property type="project" value="UniProtKB-KW"/>
</dbReference>
<comment type="subcellular location">
    <subcellularLocation>
        <location evidence="1">Cytoplasm</location>
    </subcellularLocation>
</comment>
<dbReference type="InterPro" id="IPR013822">
    <property type="entry name" value="Signal_recog_particl_SRP54_hlx"/>
</dbReference>
<dbReference type="Gene3D" id="1.20.120.140">
    <property type="entry name" value="Signal recognition particle SRP54, nucleotide-binding domain"/>
    <property type="match status" value="1"/>
</dbReference>
<keyword evidence="7" id="KW-0342">GTP-binding</keyword>
<evidence type="ECO:0000256" key="2">
    <source>
        <dbReference type="ARBA" id="ARBA00005450"/>
    </source>
</evidence>
<evidence type="ECO:0000313" key="14">
    <source>
        <dbReference type="EMBL" id="CEG11652.1"/>
    </source>
</evidence>
<dbReference type="GO" id="GO:0005786">
    <property type="term" value="C:signal recognition particle, endoplasmic reticulum targeting"/>
    <property type="evidence" value="ECO:0007669"/>
    <property type="project" value="UniProtKB-KW"/>
</dbReference>
<evidence type="ECO:0000256" key="5">
    <source>
        <dbReference type="ARBA" id="ARBA00022801"/>
    </source>
</evidence>
<evidence type="ECO:0000256" key="8">
    <source>
        <dbReference type="ARBA" id="ARBA00023135"/>
    </source>
</evidence>
<gene>
    <name evidence="14" type="primary">srp</name>
    <name evidence="14" type="ORF">MSIBF_A1560007</name>
</gene>
<evidence type="ECO:0000256" key="4">
    <source>
        <dbReference type="ARBA" id="ARBA00022741"/>
    </source>
</evidence>
<feature type="domain" description="Signal recognition particle SRP54 helical bundle" evidence="13">
    <location>
        <begin position="1"/>
        <end position="86"/>
    </location>
</feature>
<dbReference type="Gene3D" id="1.10.260.30">
    <property type="entry name" value="Signal recognition particle, SRP54 subunit, M-domain"/>
    <property type="match status" value="1"/>
</dbReference>
<dbReference type="InterPro" id="IPR042101">
    <property type="entry name" value="SRP54_N_sf"/>
</dbReference>
<dbReference type="GO" id="GO:0003924">
    <property type="term" value="F:GTPase activity"/>
    <property type="evidence" value="ECO:0007669"/>
    <property type="project" value="InterPro"/>
</dbReference>
<dbReference type="PANTHER" id="PTHR11564:SF5">
    <property type="entry name" value="SIGNAL RECOGNITION PARTICLE SUBUNIT SRP54"/>
    <property type="match status" value="1"/>
</dbReference>
<dbReference type="InterPro" id="IPR004125">
    <property type="entry name" value="Signal_recog_particle_SRP54_M"/>
</dbReference>
<evidence type="ECO:0000256" key="9">
    <source>
        <dbReference type="ARBA" id="ARBA00023274"/>
    </source>
</evidence>
<dbReference type="SUPFAM" id="SSF52540">
    <property type="entry name" value="P-loop containing nucleoside triphosphate hydrolases"/>
    <property type="match status" value="1"/>
</dbReference>
<keyword evidence="4" id="KW-0547">Nucleotide-binding</keyword>
<proteinExistence type="inferred from homology"/>
<dbReference type="InterPro" id="IPR003593">
    <property type="entry name" value="AAA+_ATPase"/>
</dbReference>
<keyword evidence="8" id="KW-0733">Signal recognition particle</keyword>
<sequence length="441" mass="49743">MFDKLSDGLKNAITSLRKAVVVDKKVIKEFIKEVQKALISSDVNVRLVLEISKRIEDRGLLEKPPRLLDRKEFIIKITYDELTSLLGKGDKINLKKGDKILLVGIQGSGKTTTAAKLARYYSKKGFKVGLICADTFRAGAYTQLMQLAEEVKVPFYGDSNEKISLNIIKKGLEILKDKDVIIIDSEGRNKLDNDLMRDINIVYKEIKPQHVLLVLDGTIGQLAGEQAEAFKRACNVTGVILTKLDGTAKGGGAISACKTTNAKVYFIGVGEHNNEFEEFDAPRFVSKILGFGDIEGLLEKAQEMEVTDEMTNRLMKGKFTLNDLYAQIQEIKKLGSLNKIVEMLPTGGIKIPKEVMEMQDEKLKFYKFMMDSMTKKEKENPEIIDSKRVARIANGSGRKEQEVYELLKQYKVMKRYVKTMNDERKLAGFMKKLGMGKMMHM</sequence>
<name>A0A098E6Q9_9ZZZZ</name>
<dbReference type="SMART" id="SM00963">
    <property type="entry name" value="SRP54_N"/>
    <property type="match status" value="1"/>
</dbReference>
<evidence type="ECO:0000259" key="11">
    <source>
        <dbReference type="SMART" id="SM00382"/>
    </source>
</evidence>
<comment type="similarity">
    <text evidence="2">Belongs to the GTP-binding SRP family. SRP54 subfamily.</text>
</comment>
<dbReference type="HAMAP" id="MF_00306">
    <property type="entry name" value="SRP54"/>
    <property type="match status" value="1"/>
</dbReference>
<dbReference type="SMART" id="SM00962">
    <property type="entry name" value="SRP54"/>
    <property type="match status" value="1"/>
</dbReference>